<dbReference type="Proteomes" id="UP000078550">
    <property type="component" value="Unassembled WGS sequence"/>
</dbReference>
<feature type="compositionally biased region" description="Polar residues" evidence="1">
    <location>
        <begin position="126"/>
        <end position="144"/>
    </location>
</feature>
<feature type="compositionally biased region" description="Basic and acidic residues" evidence="1">
    <location>
        <begin position="111"/>
        <end position="125"/>
    </location>
</feature>
<evidence type="ECO:0000313" key="2">
    <source>
        <dbReference type="EMBL" id="SBT37592.1"/>
    </source>
</evidence>
<name>A0A1A8Z199_PLAOA</name>
<proteinExistence type="predicted"/>
<gene>
    <name evidence="2" type="ORF">POVWA2_034140</name>
</gene>
<evidence type="ECO:0000256" key="1">
    <source>
        <dbReference type="SAM" id="MobiDB-lite"/>
    </source>
</evidence>
<reference evidence="3" key="1">
    <citation type="submission" date="2016-05" db="EMBL/GenBank/DDBJ databases">
        <authorList>
            <person name="Naeem Raeece"/>
        </authorList>
    </citation>
    <scope>NUCLEOTIDE SEQUENCE [LARGE SCALE GENOMIC DNA]</scope>
</reference>
<protein>
    <submittedName>
        <fullName evidence="2">Uncharacterized protein</fullName>
    </submittedName>
</protein>
<organism evidence="2 3">
    <name type="scientific">Plasmodium ovale wallikeri</name>
    <dbReference type="NCBI Taxonomy" id="864142"/>
    <lineage>
        <taxon>Eukaryota</taxon>
        <taxon>Sar</taxon>
        <taxon>Alveolata</taxon>
        <taxon>Apicomplexa</taxon>
        <taxon>Aconoidasida</taxon>
        <taxon>Haemosporida</taxon>
        <taxon>Plasmodiidae</taxon>
        <taxon>Plasmodium</taxon>
        <taxon>Plasmodium (Plasmodium)</taxon>
    </lineage>
</organism>
<accession>A0A1A8Z199</accession>
<evidence type="ECO:0000313" key="3">
    <source>
        <dbReference type="Proteomes" id="UP000078550"/>
    </source>
</evidence>
<dbReference type="AlphaFoldDB" id="A0A1A8Z199"/>
<sequence>MKGENILNRNCRIIEEVCDNLVKILENLENILFHLEPLNNFEENDDYFFTNLNDKKNDIIILSNVIYNNINKVKIMLHDFINTIPPSYTYYSTFYYNDYLILKEKKKKEKKKEDEKGEINNEQDKTVGNNSSTNVRFLANSNSDNVEENKSECEENKSECEENKSECEENKSECEEEFFYFSCLIDLEYSNLLYMKKYEEKIQRYLINAK</sequence>
<dbReference type="EMBL" id="FLRE01000129">
    <property type="protein sequence ID" value="SBT37592.1"/>
    <property type="molecule type" value="Genomic_DNA"/>
</dbReference>
<feature type="compositionally biased region" description="Basic and acidic residues" evidence="1">
    <location>
        <begin position="147"/>
        <end position="164"/>
    </location>
</feature>
<feature type="region of interest" description="Disordered" evidence="1">
    <location>
        <begin position="111"/>
        <end position="164"/>
    </location>
</feature>